<keyword evidence="1" id="KW-0472">Membrane</keyword>
<dbReference type="RefSeq" id="WP_344796044.1">
    <property type="nucleotide sequence ID" value="NZ_BAABBN010000004.1"/>
</dbReference>
<sequence>MSEILLCKQSMSAQVLNKECGLNIDQLSTCNASRPSIVSAHTPYIIGNPSSSFGLNALSQLDISRRLTDLSLSFGGDNVMALSQVTSTLKDFNVGLIGATTSVYANRIGGFAGAVKDYQAALMEYHQAIKSNSALKTSAKQKAQSAFNKMQVKFRNELKVATAGIKSRRGTPLTNVNRGTNIARSSRNAAKLNVMNQVQANNLVKFTKHAKFLGNGLAVIDFSSRAGRVHNSYQAGGNWERELFIESTSFAASAVAGSALVSAGSAALGFLMVATPVGWVGLIVGGVIVAGTSAVGAMAVNSAVKDNSGDWYDSILKAIGV</sequence>
<protein>
    <recommendedName>
        <fullName evidence="4">LXG domain-containing protein</fullName>
    </recommendedName>
</protein>
<feature type="transmembrane region" description="Helical" evidence="1">
    <location>
        <begin position="250"/>
        <end position="273"/>
    </location>
</feature>
<keyword evidence="1" id="KW-0812">Transmembrane</keyword>
<dbReference type="Gene3D" id="1.10.490.30">
    <property type="entry name" value="Colicin"/>
    <property type="match status" value="1"/>
</dbReference>
<comment type="caution">
    <text evidence="2">The sequence shown here is derived from an EMBL/GenBank/DDBJ whole genome shotgun (WGS) entry which is preliminary data.</text>
</comment>
<evidence type="ECO:0000313" key="2">
    <source>
        <dbReference type="EMBL" id="GAA3916862.1"/>
    </source>
</evidence>
<proteinExistence type="predicted"/>
<dbReference type="SUPFAM" id="SSF56837">
    <property type="entry name" value="Colicin"/>
    <property type="match status" value="1"/>
</dbReference>
<keyword evidence="3" id="KW-1185">Reference proteome</keyword>
<keyword evidence="1" id="KW-1133">Transmembrane helix</keyword>
<feature type="transmembrane region" description="Helical" evidence="1">
    <location>
        <begin position="279"/>
        <end position="300"/>
    </location>
</feature>
<reference evidence="3" key="1">
    <citation type="journal article" date="2019" name="Int. J. Syst. Evol. Microbiol.">
        <title>The Global Catalogue of Microorganisms (GCM) 10K type strain sequencing project: providing services to taxonomists for standard genome sequencing and annotation.</title>
        <authorList>
            <consortium name="The Broad Institute Genomics Platform"/>
            <consortium name="The Broad Institute Genome Sequencing Center for Infectious Disease"/>
            <person name="Wu L."/>
            <person name="Ma J."/>
        </authorList>
    </citation>
    <scope>NUCLEOTIDE SEQUENCE [LARGE SCALE GENOMIC DNA]</scope>
    <source>
        <strain evidence="3">JCM 17551</strain>
    </source>
</reference>
<evidence type="ECO:0008006" key="4">
    <source>
        <dbReference type="Google" id="ProtNLM"/>
    </source>
</evidence>
<name>A0ABP7M840_9GAMM</name>
<evidence type="ECO:0000256" key="1">
    <source>
        <dbReference type="SAM" id="Phobius"/>
    </source>
</evidence>
<accession>A0ABP7M840</accession>
<dbReference type="EMBL" id="BAABBN010000004">
    <property type="protein sequence ID" value="GAA3916862.1"/>
    <property type="molecule type" value="Genomic_DNA"/>
</dbReference>
<evidence type="ECO:0000313" key="3">
    <source>
        <dbReference type="Proteomes" id="UP001501565"/>
    </source>
</evidence>
<organism evidence="2 3">
    <name type="scientific">Litoribacillus peritrichatus</name>
    <dbReference type="NCBI Taxonomy" id="718191"/>
    <lineage>
        <taxon>Bacteria</taxon>
        <taxon>Pseudomonadati</taxon>
        <taxon>Pseudomonadota</taxon>
        <taxon>Gammaproteobacteria</taxon>
        <taxon>Oceanospirillales</taxon>
        <taxon>Oceanospirillaceae</taxon>
        <taxon>Litoribacillus</taxon>
    </lineage>
</organism>
<dbReference type="InterPro" id="IPR038283">
    <property type="entry name" value="Channel_colicin_C_sf"/>
</dbReference>
<gene>
    <name evidence="2" type="ORF">GCM10022277_09630</name>
</gene>
<dbReference type="Proteomes" id="UP001501565">
    <property type="component" value="Unassembled WGS sequence"/>
</dbReference>